<feature type="binding site" description="axial binding residue" evidence="11">
    <location>
        <position position="463"/>
    </location>
    <ligand>
        <name>heme</name>
        <dbReference type="ChEBI" id="CHEBI:30413"/>
    </ligand>
    <ligandPart>
        <name>Fe</name>
        <dbReference type="ChEBI" id="CHEBI:18248"/>
    </ligandPart>
</feature>
<name>A0A060SZ25_BLAAD</name>
<dbReference type="InterPro" id="IPR036396">
    <property type="entry name" value="Cyt_P450_sf"/>
</dbReference>
<dbReference type="PRINTS" id="PR00465">
    <property type="entry name" value="EP450IV"/>
</dbReference>
<evidence type="ECO:0000256" key="4">
    <source>
        <dbReference type="ARBA" id="ARBA00023002"/>
    </source>
</evidence>
<evidence type="ECO:0000256" key="11">
    <source>
        <dbReference type="PIRSR" id="PIRSR602403-1"/>
    </source>
</evidence>
<keyword evidence="11 12" id="KW-0349">Heme</keyword>
<evidence type="ECO:0000256" key="12">
    <source>
        <dbReference type="RuleBase" id="RU000461"/>
    </source>
</evidence>
<comment type="cofactor">
    <cofactor evidence="1 11">
        <name>heme</name>
        <dbReference type="ChEBI" id="CHEBI:30413"/>
    </cofactor>
</comment>
<evidence type="ECO:0000256" key="9">
    <source>
        <dbReference type="ARBA" id="ARBA00081953"/>
    </source>
</evidence>
<evidence type="ECO:0000256" key="6">
    <source>
        <dbReference type="ARBA" id="ARBA00039038"/>
    </source>
</evidence>
<reference evidence="14" key="1">
    <citation type="submission" date="2014-02" db="EMBL/GenBank/DDBJ databases">
        <authorList>
            <person name="Genoscope - CEA"/>
        </authorList>
    </citation>
    <scope>NUCLEOTIDE SEQUENCE</scope>
    <source>
        <strain evidence="14">LS3</strain>
    </source>
</reference>
<dbReference type="GO" id="GO:0016125">
    <property type="term" value="P:sterol metabolic process"/>
    <property type="evidence" value="ECO:0007669"/>
    <property type="project" value="TreeGrafter"/>
</dbReference>
<dbReference type="InterPro" id="IPR001128">
    <property type="entry name" value="Cyt_P450"/>
</dbReference>
<gene>
    <name evidence="14" type="ORF">GNLVRS02_ARAD1A16632g</name>
</gene>
<dbReference type="InterPro" id="IPR002403">
    <property type="entry name" value="Cyt_P450_E_grp-IV"/>
</dbReference>
<organism evidence="14">
    <name type="scientific">Blastobotrys adeninivorans</name>
    <name type="common">Yeast</name>
    <name type="synonym">Arxula adeninivorans</name>
    <dbReference type="NCBI Taxonomy" id="409370"/>
    <lineage>
        <taxon>Eukaryota</taxon>
        <taxon>Fungi</taxon>
        <taxon>Dikarya</taxon>
        <taxon>Ascomycota</taxon>
        <taxon>Saccharomycotina</taxon>
        <taxon>Dipodascomycetes</taxon>
        <taxon>Dipodascales</taxon>
        <taxon>Trichomonascaceae</taxon>
        <taxon>Blastobotrys</taxon>
    </lineage>
</organism>
<proteinExistence type="inferred from homology"/>
<dbReference type="CDD" id="cd11082">
    <property type="entry name" value="CYP61_CYP710"/>
    <property type="match status" value="1"/>
</dbReference>
<dbReference type="PANTHER" id="PTHR24286:SF228">
    <property type="entry name" value="C-22 STEROL DESATURASE ERG5"/>
    <property type="match status" value="1"/>
</dbReference>
<evidence type="ECO:0000313" key="14">
    <source>
        <dbReference type="EMBL" id="CDP33749.1"/>
    </source>
</evidence>
<comment type="pathway">
    <text evidence="7">Steroid metabolism; ergosterol biosynthesis; ergosterol from zymosterol: step 4/5.</text>
</comment>
<keyword evidence="13" id="KW-0812">Transmembrane</keyword>
<keyword evidence="13" id="KW-0472">Membrane</keyword>
<dbReference type="InterPro" id="IPR017972">
    <property type="entry name" value="Cyt_P450_CS"/>
</dbReference>
<dbReference type="SUPFAM" id="SSF48264">
    <property type="entry name" value="Cytochrome P450"/>
    <property type="match status" value="1"/>
</dbReference>
<dbReference type="AlphaFoldDB" id="A0A060SZ25"/>
<dbReference type="EMBL" id="HG937691">
    <property type="protein sequence ID" value="CDP33749.1"/>
    <property type="molecule type" value="Genomic_DNA"/>
</dbReference>
<dbReference type="PANTHER" id="PTHR24286">
    <property type="entry name" value="CYTOCHROME P450 26"/>
    <property type="match status" value="1"/>
</dbReference>
<keyword evidence="3 11" id="KW-0479">Metal-binding</keyword>
<dbReference type="PRINTS" id="PR00385">
    <property type="entry name" value="P450"/>
</dbReference>
<evidence type="ECO:0000256" key="7">
    <source>
        <dbReference type="ARBA" id="ARBA00060589"/>
    </source>
</evidence>
<comment type="similarity">
    <text evidence="2 12">Belongs to the cytochrome P450 family.</text>
</comment>
<evidence type="ECO:0000256" key="10">
    <source>
        <dbReference type="ARBA" id="ARBA00083491"/>
    </source>
</evidence>
<evidence type="ECO:0000256" key="2">
    <source>
        <dbReference type="ARBA" id="ARBA00010617"/>
    </source>
</evidence>
<dbReference type="GO" id="GO:0004497">
    <property type="term" value="F:monooxygenase activity"/>
    <property type="evidence" value="ECO:0007669"/>
    <property type="project" value="UniProtKB-KW"/>
</dbReference>
<dbReference type="GO" id="GO:0005506">
    <property type="term" value="F:iron ion binding"/>
    <property type="evidence" value="ECO:0007669"/>
    <property type="project" value="InterPro"/>
</dbReference>
<dbReference type="GO" id="GO:0020037">
    <property type="term" value="F:heme binding"/>
    <property type="evidence" value="ECO:0007669"/>
    <property type="project" value="InterPro"/>
</dbReference>
<reference evidence="14" key="2">
    <citation type="submission" date="2014-06" db="EMBL/GenBank/DDBJ databases">
        <title>The complete genome of Blastobotrys (Arxula) adeninivorans LS3 - a yeast of biotechnological interest.</title>
        <authorList>
            <person name="Kunze G."/>
            <person name="Gaillardin C."/>
            <person name="Czernicka M."/>
            <person name="Durrens P."/>
            <person name="Martin T."/>
            <person name="Boer E."/>
            <person name="Gabaldon T."/>
            <person name="Cruz J."/>
            <person name="Talla E."/>
            <person name="Marck C."/>
            <person name="Goffeau A."/>
            <person name="Barbe V."/>
            <person name="Baret P."/>
            <person name="Baronian K."/>
            <person name="Beier S."/>
            <person name="Bleykasten C."/>
            <person name="Bode R."/>
            <person name="Casaregola S."/>
            <person name="Despons L."/>
            <person name="Fairhead C."/>
            <person name="Giersberg M."/>
            <person name="Gierski P."/>
            <person name="Hahnel U."/>
            <person name="Hartmann A."/>
            <person name="Jankowska D."/>
            <person name="Jubin C."/>
            <person name="Jung P."/>
            <person name="Lafontaine I."/>
            <person name="Leh-Louis V."/>
            <person name="Lemaire M."/>
            <person name="Marcet-Houben M."/>
            <person name="Mascher M."/>
            <person name="Morel G."/>
            <person name="Richard G.-F."/>
            <person name="Riechen J."/>
            <person name="Sacerdot C."/>
            <person name="Sarkar A."/>
            <person name="Savel G."/>
            <person name="Schacherer J."/>
            <person name="Sherman D."/>
            <person name="Straub M.-L."/>
            <person name="Stein N."/>
            <person name="Thierry A."/>
            <person name="Trautwein-Schult A."/>
            <person name="Westhof E."/>
            <person name="Worch S."/>
            <person name="Dujon B."/>
            <person name="Souciet J.-L."/>
            <person name="Wincker P."/>
            <person name="Scholz U."/>
            <person name="Neuveglise N."/>
        </authorList>
    </citation>
    <scope>NUCLEOTIDE SEQUENCE</scope>
    <source>
        <strain evidence="14">LS3</strain>
    </source>
</reference>
<evidence type="ECO:0000256" key="8">
    <source>
        <dbReference type="ARBA" id="ARBA00074117"/>
    </source>
</evidence>
<evidence type="ECO:0000256" key="1">
    <source>
        <dbReference type="ARBA" id="ARBA00001971"/>
    </source>
</evidence>
<keyword evidence="13" id="KW-1133">Transmembrane helix</keyword>
<dbReference type="EC" id="1.14.19.41" evidence="6"/>
<dbReference type="PhylomeDB" id="A0A060SZ25"/>
<evidence type="ECO:0000256" key="3">
    <source>
        <dbReference type="ARBA" id="ARBA00022723"/>
    </source>
</evidence>
<dbReference type="GO" id="GO:0000249">
    <property type="term" value="F:C-22 sterol desaturase (NADPH) activity"/>
    <property type="evidence" value="ECO:0007669"/>
    <property type="project" value="UniProtKB-EC"/>
</dbReference>
<dbReference type="FunFam" id="1.10.630.10:FF:000021">
    <property type="entry name" value="Cytochrome P450 61"/>
    <property type="match status" value="1"/>
</dbReference>
<dbReference type="PROSITE" id="PS00086">
    <property type="entry name" value="CYTOCHROME_P450"/>
    <property type="match status" value="1"/>
</dbReference>
<keyword evidence="4 12" id="KW-0560">Oxidoreductase</keyword>
<protein>
    <recommendedName>
        <fullName evidence="8">C-22 sterol desaturase ERG5</fullName>
        <ecNumber evidence="6">1.14.19.41</ecNumber>
    </recommendedName>
    <alternativeName>
        <fullName evidence="10">Cytochrome P450 61</fullName>
    </alternativeName>
    <alternativeName>
        <fullName evidence="9">Ergosterol biosynthetic protein 5</fullName>
    </alternativeName>
</protein>
<keyword evidence="12" id="KW-0503">Monooxygenase</keyword>
<evidence type="ECO:0000256" key="5">
    <source>
        <dbReference type="ARBA" id="ARBA00023004"/>
    </source>
</evidence>
<keyword evidence="5 11" id="KW-0408">Iron</keyword>
<dbReference type="Gene3D" id="1.10.630.10">
    <property type="entry name" value="Cytochrome P450"/>
    <property type="match status" value="1"/>
</dbReference>
<dbReference type="Pfam" id="PF00067">
    <property type="entry name" value="p450"/>
    <property type="match status" value="1"/>
</dbReference>
<accession>A0A060SZ25</accession>
<sequence>MDASVNSTVYKEDVGPQSAVLSLMLWAQANVSWWSVVLTSILAIIVYDQVSYLIKKGSIAGPKFKIWPVIGPFLESVNPKFEEYKAKWASGPLSCVSVFHKFVVIASSRDLARKVLNSPAYVRPCVVDVAIKILRPSNWVFMDGKKHVDYRRSLNGLFTRNALAAYLPYQEEQYDKYFEKFVDLSKDGARPYMHDFREINCAISLTAFCGKYITEEQVVLISDNYYKITQALELVNFPIILPFTKPWYGKKIADMTMDILANCAQMSKKHIANGGEVNCVMDAWIKLMQDSKQGKGEEEVRKLLVREFSNKEISETVFTFLFASQDASSSATTWLFQLIADRPDVLNKIREEQIRVRGGDINKKLTLDLIDQMEYTRMVVKETLRYRPPVTMVPYVVKKNYPVTPDYTIPKGSMVIPTLYPALHDPEVYDSPDDFIPERWAPGSKASTAHKNFLVFGTGPHVCLGQTYVYMNLTAMIGKACMLLDFDHTVTPLSEEIRVFATIFPEDDCILKFSYRKPEDIAKDIDLPRAQF</sequence>
<feature type="transmembrane region" description="Helical" evidence="13">
    <location>
        <begin position="31"/>
        <end position="54"/>
    </location>
</feature>
<evidence type="ECO:0000256" key="13">
    <source>
        <dbReference type="SAM" id="Phobius"/>
    </source>
</evidence>